<comment type="caution">
    <text evidence="9">The sequence shown here is derived from an EMBL/GenBank/DDBJ whole genome shotgun (WGS) entry which is preliminary data.</text>
</comment>
<comment type="catalytic activity">
    <reaction evidence="6">
        <text>D-lyxose = D-xylulose</text>
        <dbReference type="Rhea" id="RHEA:14201"/>
        <dbReference type="ChEBI" id="CHEBI:16789"/>
        <dbReference type="ChEBI" id="CHEBI:17140"/>
        <dbReference type="EC" id="5.3.1.15"/>
    </reaction>
</comment>
<gene>
    <name evidence="9" type="ORF">IAC59_08230</name>
</gene>
<evidence type="ECO:0000256" key="7">
    <source>
        <dbReference type="ARBA" id="ARBA00044951"/>
    </source>
</evidence>
<reference evidence="9" key="1">
    <citation type="submission" date="2020-10" db="EMBL/GenBank/DDBJ databases">
        <authorList>
            <person name="Gilroy R."/>
        </authorList>
    </citation>
    <scope>NUCLEOTIDE SEQUENCE</scope>
    <source>
        <strain evidence="9">ChiSxjej2B14-8506</strain>
    </source>
</reference>
<evidence type="ECO:0000256" key="6">
    <source>
        <dbReference type="ARBA" id="ARBA00044907"/>
    </source>
</evidence>
<dbReference type="Pfam" id="PF07385">
    <property type="entry name" value="Lyx_isomer"/>
    <property type="match status" value="1"/>
</dbReference>
<dbReference type="EMBL" id="DVNK01000050">
    <property type="protein sequence ID" value="HIU47232.1"/>
    <property type="molecule type" value="Genomic_DNA"/>
</dbReference>
<evidence type="ECO:0000313" key="9">
    <source>
        <dbReference type="EMBL" id="HIU47232.1"/>
    </source>
</evidence>
<evidence type="ECO:0000256" key="8">
    <source>
        <dbReference type="ARBA" id="ARBA00044972"/>
    </source>
</evidence>
<dbReference type="EC" id="5.3.1.15" evidence="8"/>
<reference evidence="9" key="2">
    <citation type="journal article" date="2021" name="PeerJ">
        <title>Extensive microbial diversity within the chicken gut microbiome revealed by metagenomics and culture.</title>
        <authorList>
            <person name="Gilroy R."/>
            <person name="Ravi A."/>
            <person name="Getino M."/>
            <person name="Pursley I."/>
            <person name="Horton D.L."/>
            <person name="Alikhan N.F."/>
            <person name="Baker D."/>
            <person name="Gharbi K."/>
            <person name="Hall N."/>
            <person name="Watson M."/>
            <person name="Adriaenssens E.M."/>
            <person name="Foster-Nyarko E."/>
            <person name="Jarju S."/>
            <person name="Secka A."/>
            <person name="Antonio M."/>
            <person name="Oren A."/>
            <person name="Chaudhuri R.R."/>
            <person name="La Ragione R."/>
            <person name="Hildebrand F."/>
            <person name="Pallen M.J."/>
        </authorList>
    </citation>
    <scope>NUCLEOTIDE SEQUENCE</scope>
    <source>
        <strain evidence="9">ChiSxjej2B14-8506</strain>
    </source>
</reference>
<dbReference type="InterPro" id="IPR010864">
    <property type="entry name" value="D-lyxose_isomer"/>
</dbReference>
<evidence type="ECO:0000256" key="5">
    <source>
        <dbReference type="ARBA" id="ARBA00023277"/>
    </source>
</evidence>
<organism evidence="9 10">
    <name type="scientific">Candidatus Fimadaptatus faecigallinarum</name>
    <dbReference type="NCBI Taxonomy" id="2840814"/>
    <lineage>
        <taxon>Bacteria</taxon>
        <taxon>Bacillati</taxon>
        <taxon>Bacillota</taxon>
        <taxon>Clostridia</taxon>
        <taxon>Eubacteriales</taxon>
        <taxon>Candidatus Fimadaptatus</taxon>
    </lineage>
</organism>
<dbReference type="AlphaFoldDB" id="A0A9D1LSK2"/>
<evidence type="ECO:0000256" key="2">
    <source>
        <dbReference type="ARBA" id="ARBA00022723"/>
    </source>
</evidence>
<dbReference type="GO" id="GO:0047828">
    <property type="term" value="F:D-lyxose ketol-isomerase activity"/>
    <property type="evidence" value="ECO:0007669"/>
    <property type="project" value="UniProtKB-EC"/>
</dbReference>
<dbReference type="GO" id="GO:0046872">
    <property type="term" value="F:metal ion binding"/>
    <property type="evidence" value="ECO:0007669"/>
    <property type="project" value="UniProtKB-KW"/>
</dbReference>
<dbReference type="CDD" id="cd20309">
    <property type="entry name" value="cupin_EcSI"/>
    <property type="match status" value="1"/>
</dbReference>
<keyword evidence="2" id="KW-0479">Metal-binding</keyword>
<keyword evidence="5" id="KW-0119">Carbohydrate metabolism</keyword>
<dbReference type="Proteomes" id="UP000824123">
    <property type="component" value="Unassembled WGS sequence"/>
</dbReference>
<evidence type="ECO:0000313" key="10">
    <source>
        <dbReference type="Proteomes" id="UP000824123"/>
    </source>
</evidence>
<dbReference type="InterPro" id="IPR047581">
    <property type="entry name" value="EcSI_cupin"/>
</dbReference>
<name>A0A9D1LSK2_9FIRM</name>
<keyword evidence="4 9" id="KW-0413">Isomerase</keyword>
<dbReference type="Gene3D" id="2.60.120.10">
    <property type="entry name" value="Jelly Rolls"/>
    <property type="match status" value="1"/>
</dbReference>
<proteinExistence type="inferred from homology"/>
<comment type="cofactor">
    <cofactor evidence="1">
        <name>Mn(2+)</name>
        <dbReference type="ChEBI" id="CHEBI:29035"/>
    </cofactor>
</comment>
<keyword evidence="3" id="KW-0464">Manganese</keyword>
<dbReference type="InterPro" id="IPR014710">
    <property type="entry name" value="RmlC-like_jellyroll"/>
</dbReference>
<evidence type="ECO:0000256" key="1">
    <source>
        <dbReference type="ARBA" id="ARBA00001936"/>
    </source>
</evidence>
<accession>A0A9D1LSK2</accession>
<dbReference type="InterPro" id="IPR011051">
    <property type="entry name" value="RmlC_Cupin_sf"/>
</dbReference>
<comment type="similarity">
    <text evidence="7">Belongs to the D-lyxose ketol-isomerase family.</text>
</comment>
<evidence type="ECO:0000256" key="3">
    <source>
        <dbReference type="ARBA" id="ARBA00023211"/>
    </source>
</evidence>
<protein>
    <recommendedName>
        <fullName evidence="8">D-lyxose ketol-isomerase</fullName>
        <ecNumber evidence="8">5.3.1.15</ecNumber>
    </recommendedName>
</protein>
<sequence>MKRSHINAILERTERFINHCGFALPPFAWWTPKQWAELASRPDEYAQYREIRDNMLGWDVTDFGSGDIERVGLTLFTLRNGNYARPGEYPKPYAEKLLVVNGRQITPFHYHALKMEDIINRGDGTLLITLYNATPDDKLADTPVTVHSDGRCWQIPAGGVVRLERGQSITLTQRVFHRFEGADDRMLLLGEVSCVNDDNADNIFLEPGKRFMMIDEDEPARRVLCNEYPQA</sequence>
<dbReference type="SUPFAM" id="SSF51182">
    <property type="entry name" value="RmlC-like cupins"/>
    <property type="match status" value="1"/>
</dbReference>
<evidence type="ECO:0000256" key="4">
    <source>
        <dbReference type="ARBA" id="ARBA00023235"/>
    </source>
</evidence>